<evidence type="ECO:0000313" key="2">
    <source>
        <dbReference type="Proteomes" id="UP000254716"/>
    </source>
</evidence>
<dbReference type="EMBL" id="UGCV01000008">
    <property type="protein sequence ID" value="STJ16224.1"/>
    <property type="molecule type" value="Genomic_DNA"/>
</dbReference>
<gene>
    <name evidence="1" type="ORF">NCTC9081_01606</name>
</gene>
<dbReference type="Proteomes" id="UP000254716">
    <property type="component" value="Unassembled WGS sequence"/>
</dbReference>
<reference evidence="1 2" key="1">
    <citation type="submission" date="2018-06" db="EMBL/GenBank/DDBJ databases">
        <authorList>
            <consortium name="Pathogen Informatics"/>
            <person name="Doyle S."/>
        </authorList>
    </citation>
    <scope>NUCLEOTIDE SEQUENCE [LARGE SCALE GENOMIC DNA]</scope>
    <source>
        <strain evidence="1 2">NCTC9081</strain>
    </source>
</reference>
<accession>A0A376VZJ1</accession>
<organism evidence="1 2">
    <name type="scientific">Escherichia coli</name>
    <dbReference type="NCBI Taxonomy" id="562"/>
    <lineage>
        <taxon>Bacteria</taxon>
        <taxon>Pseudomonadati</taxon>
        <taxon>Pseudomonadota</taxon>
        <taxon>Gammaproteobacteria</taxon>
        <taxon>Enterobacterales</taxon>
        <taxon>Enterobacteriaceae</taxon>
        <taxon>Escherichia</taxon>
    </lineage>
</organism>
<dbReference type="AlphaFoldDB" id="A0A376VZJ1"/>
<sequence length="41" mass="4826">MHQLNGAMTVQFSQHVGAMYMYRFMAEFELKGNLFYTVAFD</sequence>
<protein>
    <submittedName>
        <fullName evidence="1">Uncharacterized protein</fullName>
    </submittedName>
</protein>
<name>A0A376VZJ1_ECOLX</name>
<proteinExistence type="predicted"/>
<evidence type="ECO:0000313" key="1">
    <source>
        <dbReference type="EMBL" id="STJ16224.1"/>
    </source>
</evidence>